<dbReference type="Pfam" id="PF20173">
    <property type="entry name" value="ZnF_RZ-type"/>
    <property type="match status" value="1"/>
</dbReference>
<keyword evidence="6" id="KW-0862">Zinc</keyword>
<comment type="subcellular location">
    <subcellularLocation>
        <location evidence="1">Cytoplasm</location>
    </subcellularLocation>
</comment>
<evidence type="ECO:0000259" key="8">
    <source>
        <dbReference type="PROSITE" id="PS51981"/>
    </source>
</evidence>
<evidence type="ECO:0000256" key="1">
    <source>
        <dbReference type="ARBA" id="ARBA00004496"/>
    </source>
</evidence>
<evidence type="ECO:0000256" key="3">
    <source>
        <dbReference type="ARBA" id="ARBA00022723"/>
    </source>
</evidence>
<dbReference type="SMART" id="SM00438">
    <property type="entry name" value="ZnF_NFX"/>
    <property type="match status" value="6"/>
</dbReference>
<keyword evidence="3" id="KW-0479">Metal-binding</keyword>
<dbReference type="EMBL" id="CAXLJM020000006">
    <property type="protein sequence ID" value="CAL8071440.1"/>
    <property type="molecule type" value="Genomic_DNA"/>
</dbReference>
<evidence type="ECO:0000256" key="5">
    <source>
        <dbReference type="ARBA" id="ARBA00022771"/>
    </source>
</evidence>
<feature type="domain" description="RZ-type" evidence="8">
    <location>
        <begin position="787"/>
        <end position="858"/>
    </location>
</feature>
<keyword evidence="2" id="KW-0963">Cytoplasm</keyword>
<evidence type="ECO:0000256" key="2">
    <source>
        <dbReference type="ARBA" id="ARBA00022490"/>
    </source>
</evidence>
<organism evidence="9 10">
    <name type="scientific">Orchesella dallaii</name>
    <dbReference type="NCBI Taxonomy" id="48710"/>
    <lineage>
        <taxon>Eukaryota</taxon>
        <taxon>Metazoa</taxon>
        <taxon>Ecdysozoa</taxon>
        <taxon>Arthropoda</taxon>
        <taxon>Hexapoda</taxon>
        <taxon>Collembola</taxon>
        <taxon>Entomobryomorpha</taxon>
        <taxon>Entomobryoidea</taxon>
        <taxon>Orchesellidae</taxon>
        <taxon>Orchesellinae</taxon>
        <taxon>Orchesella</taxon>
    </lineage>
</organism>
<evidence type="ECO:0000256" key="6">
    <source>
        <dbReference type="ARBA" id="ARBA00022833"/>
    </source>
</evidence>
<dbReference type="Proteomes" id="UP001642540">
    <property type="component" value="Unassembled WGS sequence"/>
</dbReference>
<evidence type="ECO:0000313" key="9">
    <source>
        <dbReference type="EMBL" id="CAL8071440.1"/>
    </source>
</evidence>
<keyword evidence="7" id="KW-0391">Immunity</keyword>
<gene>
    <name evidence="9" type="ORF">ODALV1_LOCUS1715</name>
</gene>
<evidence type="ECO:0000256" key="7">
    <source>
        <dbReference type="ARBA" id="ARBA00022859"/>
    </source>
</evidence>
<comment type="caution">
    <text evidence="9">The sequence shown here is derived from an EMBL/GenBank/DDBJ whole genome shotgun (WGS) entry which is preliminary data.</text>
</comment>
<keyword evidence="4" id="KW-0677">Repeat</keyword>
<dbReference type="InterPro" id="IPR058254">
    <property type="entry name" value="zf-CHCC_shd"/>
</dbReference>
<reference evidence="9 10" key="1">
    <citation type="submission" date="2024-08" db="EMBL/GenBank/DDBJ databases">
        <authorList>
            <person name="Cucini C."/>
            <person name="Frati F."/>
        </authorList>
    </citation>
    <scope>NUCLEOTIDE SEQUENCE [LARGE SCALE GENOMIC DNA]</scope>
</reference>
<dbReference type="InterPro" id="IPR000967">
    <property type="entry name" value="Znf_NFX1"/>
</dbReference>
<name>A0ABP1PR30_9HEXA</name>
<protein>
    <recommendedName>
        <fullName evidence="8">RZ-type domain-containing protein</fullName>
    </recommendedName>
</protein>
<keyword evidence="5" id="KW-0863">Zinc-finger</keyword>
<sequence>MKIRCAPTNYLPICCKRHNVAPLDIFSAFYLKYASPLGGCTKRCGVLKCGHICPYSCHQVDPEHVSEKYRCQQLCERISPCGHKCLKKCWEKCNCPVVVTVEFPCDHYKRTIFHVPCYMKSEVKCDIPVHRKLPCDHLAVMMCSDTLDTYQCKKEVTTMLNCGHNFAHKCFEMLETLTCNVSYIINLACGHSVDVLCHDYTVDYKTKEVCKQKCMQKLECGHICEEECHPTELCHKCTNLCTRKCPRGVHQCDKRHACNEPCNPCNGTIDDENFYYCQQKCTHIHLICSHPCTKVCGDECGDCEMSIKTAVPECKRGHMIVKKCSAKFPEYCNSMVVPATPSSCGHKVRVPCHEADRLTANQISEHCEVQCEANFFGNGECGHICEGSCRKCYQGRFHMRCGAACDKTLICGHMCPSPCSMICNPCIFECYNSCEHRSCPYECGVPCELTCDEPCTYRCDHSACTKKCSEVCDKKLCYEPCQVVLKCGHPCIGFCGEICPPFCKVCDPEKIQDDPFCQKTEVDPNSRFLYLPNCGHCLDSVSLDKWLLVGSSDAIQPTRCPLCLTRITNLRRYSAILNENRKLIDTIRSKFFGKAKEIEVSLQKTTDIVVSFQKEFGETLHFPDFAGYILIALEANVYALRKDQEDYECASIFLHKAKFLEWIANQWIIANREISKFVSVEPTYLKQLCNYWNEVLEIVSRRLWPLHPNELKAYERERRRFDDMISLGKRFDKSIPTQLIYTKEGKKWFREAQNILFTLCTYDDSCRNRFLQNLGELDGAISYTIQLTHEERQQVVSAFGTELGRWFKCKNGHPYVITECGGAMELSTCSECGVLIGGDKHALAEGNYLATEMDGAQKPMWGTALERGE</sequence>
<keyword evidence="10" id="KW-1185">Reference proteome</keyword>
<dbReference type="Pfam" id="PF26600">
    <property type="entry name" value="zf-CHCC_shd"/>
    <property type="match status" value="1"/>
</dbReference>
<dbReference type="PROSITE" id="PS51981">
    <property type="entry name" value="ZF_RZ"/>
    <property type="match status" value="1"/>
</dbReference>
<evidence type="ECO:0000313" key="10">
    <source>
        <dbReference type="Proteomes" id="UP001642540"/>
    </source>
</evidence>
<proteinExistence type="predicted"/>
<evidence type="ECO:0000256" key="4">
    <source>
        <dbReference type="ARBA" id="ARBA00022737"/>
    </source>
</evidence>
<dbReference type="InterPro" id="IPR046439">
    <property type="entry name" value="ZF_RZ_dom"/>
</dbReference>
<accession>A0ABP1PR30</accession>